<comment type="caution">
    <text evidence="2">The sequence shown here is derived from an EMBL/GenBank/DDBJ whole genome shotgun (WGS) entry which is preliminary data.</text>
</comment>
<gene>
    <name evidence="2" type="ORF">DP106_12695</name>
</gene>
<dbReference type="AlphaFoldDB" id="A0A3A6Q4X2"/>
<dbReference type="OrthoDB" id="331156at2157"/>
<dbReference type="RefSeq" id="WP_120085855.1">
    <property type="nucleotide sequence ID" value="NZ_QMDW01000023.1"/>
</dbReference>
<dbReference type="Proteomes" id="UP000281564">
    <property type="component" value="Unassembled WGS sequence"/>
</dbReference>
<dbReference type="InterPro" id="IPR027392">
    <property type="entry name" value="TF_Znf"/>
</dbReference>
<accession>A0A3A6Q4X2</accession>
<sequence length="58" mass="6356">MNPDCPRCEATLTTFTLSDGEAFTCEECGYVGVEADHSGEPAAVESWEDALQRFHDES</sequence>
<feature type="domain" description="Transcription factor zinc-finger" evidence="1">
    <location>
        <begin position="4"/>
        <end position="29"/>
    </location>
</feature>
<organism evidence="2 3">
    <name type="scientific">Halonotius pteroides</name>
    <dbReference type="NCBI Taxonomy" id="268735"/>
    <lineage>
        <taxon>Archaea</taxon>
        <taxon>Methanobacteriati</taxon>
        <taxon>Methanobacteriota</taxon>
        <taxon>Stenosarchaea group</taxon>
        <taxon>Halobacteria</taxon>
        <taxon>Halobacteriales</taxon>
        <taxon>Haloferacaceae</taxon>
        <taxon>Halonotius</taxon>
    </lineage>
</organism>
<name>A0A3A6Q4X2_9EURY</name>
<keyword evidence="3" id="KW-1185">Reference proteome</keyword>
<protein>
    <recommendedName>
        <fullName evidence="1">Transcription factor zinc-finger domain-containing protein</fullName>
    </recommendedName>
</protein>
<proteinExistence type="predicted"/>
<evidence type="ECO:0000313" key="3">
    <source>
        <dbReference type="Proteomes" id="UP000281564"/>
    </source>
</evidence>
<reference evidence="2 3" key="1">
    <citation type="submission" date="2018-06" db="EMBL/GenBank/DDBJ databases">
        <title>Halonotius sp. F13-13 a new haloarchaeeon isolated from a solar saltern from Isla Cristina, Huelva, Spain.</title>
        <authorList>
            <person name="Duran-Viseras A."/>
            <person name="Sanchez-Porro C."/>
            <person name="Ventosa A."/>
        </authorList>
    </citation>
    <scope>NUCLEOTIDE SEQUENCE [LARGE SCALE GENOMIC DNA]</scope>
    <source>
        <strain evidence="2 3">CECT 7525</strain>
    </source>
</reference>
<evidence type="ECO:0000259" key="1">
    <source>
        <dbReference type="Pfam" id="PF13453"/>
    </source>
</evidence>
<evidence type="ECO:0000313" key="2">
    <source>
        <dbReference type="EMBL" id="RJX48263.1"/>
    </source>
</evidence>
<dbReference type="Pfam" id="PF13453">
    <property type="entry name" value="Zn_ribbon_TFIIB"/>
    <property type="match status" value="1"/>
</dbReference>
<dbReference type="EMBL" id="QMDW01000023">
    <property type="protein sequence ID" value="RJX48263.1"/>
    <property type="molecule type" value="Genomic_DNA"/>
</dbReference>